<evidence type="ECO:0000313" key="3">
    <source>
        <dbReference type="Proteomes" id="UP000233781"/>
    </source>
</evidence>
<dbReference type="Proteomes" id="UP000233781">
    <property type="component" value="Unassembled WGS sequence"/>
</dbReference>
<evidence type="ECO:0000313" key="2">
    <source>
        <dbReference type="EMBL" id="PKW26628.1"/>
    </source>
</evidence>
<comment type="caution">
    <text evidence="2">The sequence shown here is derived from an EMBL/GenBank/DDBJ whole genome shotgun (WGS) entry which is preliminary data.</text>
</comment>
<reference evidence="2 3" key="1">
    <citation type="submission" date="2017-12" db="EMBL/GenBank/DDBJ databases">
        <title>Sequencing the genomes of 1000 Actinobacteria strains.</title>
        <authorList>
            <person name="Klenk H.-P."/>
        </authorList>
    </citation>
    <scope>NUCLEOTIDE SEQUENCE [LARGE SCALE GENOMIC DNA]</scope>
    <source>
        <strain evidence="2 3">DSM 12806</strain>
    </source>
</reference>
<dbReference type="InterPro" id="IPR025159">
    <property type="entry name" value="AbiEi_N"/>
</dbReference>
<name>A0A2N3YII5_9MICO</name>
<dbReference type="EMBL" id="PJNE01000001">
    <property type="protein sequence ID" value="PKW26628.1"/>
    <property type="molecule type" value="Genomic_DNA"/>
</dbReference>
<accession>A0A2N3YII5</accession>
<keyword evidence="3" id="KW-1185">Reference proteome</keyword>
<sequence length="314" mass="33558">MSDRLLTLAAVQQGVVSIRDATRLEVDHNAVADLVTAGTLVRVRRGAYVLGSSWEPATPERRLALRTRAVLHARGSLVEAATHQSALALHGLPLHNAPLDVIDVCGNVTRVRRAADLRIHPTDARLAVQVVEGARTVPVDVALAQVALREGRGAAVVAADAALHAGAADLDRAVDLVGQLGESPRRAARAQRWLRLADPLCESVGETRTRLLLGDLGYEATSQVRIRDEAGSVVARVDLLVGAWVVVEFDGLVKYEGAQGRAALAAEKAREDRLRALGYEVVRLTWADLARPQRVAALVRGAVERAGARHVRAG</sequence>
<evidence type="ECO:0000259" key="1">
    <source>
        <dbReference type="Pfam" id="PF13338"/>
    </source>
</evidence>
<protein>
    <submittedName>
        <fullName evidence="2">Putative AbiEi antitoxin of type IV toxin-antitoxin system</fullName>
    </submittedName>
</protein>
<organism evidence="2 3">
    <name type="scientific">Phycicoccus duodecadis</name>
    <dbReference type="NCBI Taxonomy" id="173053"/>
    <lineage>
        <taxon>Bacteria</taxon>
        <taxon>Bacillati</taxon>
        <taxon>Actinomycetota</taxon>
        <taxon>Actinomycetes</taxon>
        <taxon>Micrococcales</taxon>
        <taxon>Intrasporangiaceae</taxon>
        <taxon>Phycicoccus</taxon>
    </lineage>
</organism>
<gene>
    <name evidence="2" type="ORF">ATL31_1444</name>
</gene>
<proteinExistence type="predicted"/>
<feature type="domain" description="AbiEi antitoxin N-terminal" evidence="1">
    <location>
        <begin position="3"/>
        <end position="50"/>
    </location>
</feature>
<dbReference type="AlphaFoldDB" id="A0A2N3YII5"/>
<dbReference type="OrthoDB" id="5517693at2"/>
<dbReference type="RefSeq" id="WP_101395165.1">
    <property type="nucleotide sequence ID" value="NZ_PJNE01000001.1"/>
</dbReference>
<dbReference type="Pfam" id="PF13338">
    <property type="entry name" value="AbiEi_4"/>
    <property type="match status" value="1"/>
</dbReference>